<sequence length="242" mass="26579">MTSRTCISPASATALSLLLALATPLAHAQPVTIALVRTTDQAGLVDIRTLAPDIQLDMRYATANNFTGRPVPGYDAPNCYLLRPAAAALAKVEADLRERGYGLQLFDCYRPAQSVRAFVDWANDPLEQSRKATQYPSLEKPALLGEYIAETSGHSRGATVDLGLLDCRRDPCTPVDMGTDFDFFGPRAHTDAPDVTPAQHQNRHTLLQAMQRRGFANYPQEWWHFTLSPEPAPGTAYDVPVR</sequence>
<gene>
    <name evidence="9" type="primary">ddpX</name>
    <name evidence="12" type="ORF">PDM28_02205</name>
</gene>
<dbReference type="CDD" id="cd14817">
    <property type="entry name" value="D-Ala-D-Ala_dipeptidase_VanX"/>
    <property type="match status" value="1"/>
</dbReference>
<evidence type="ECO:0000256" key="11">
    <source>
        <dbReference type="SAM" id="SignalP"/>
    </source>
</evidence>
<dbReference type="SUPFAM" id="SSF55166">
    <property type="entry name" value="Hedgehog/DD-peptidase"/>
    <property type="match status" value="1"/>
</dbReference>
<dbReference type="Pfam" id="PF01427">
    <property type="entry name" value="Peptidase_M15"/>
    <property type="match status" value="1"/>
</dbReference>
<dbReference type="EC" id="3.4.13.22" evidence="9 10"/>
<dbReference type="PANTHER" id="PTHR43126">
    <property type="entry name" value="D-ALANYL-D-ALANINE DIPEPTIDASE"/>
    <property type="match status" value="1"/>
</dbReference>
<dbReference type="InterPro" id="IPR009045">
    <property type="entry name" value="Zn_M74/Hedgehog-like"/>
</dbReference>
<feature type="chain" id="PRO_5046252023" description="D-alanyl-D-alanine dipeptidase" evidence="11">
    <location>
        <begin position="29"/>
        <end position="242"/>
    </location>
</feature>
<keyword evidence="3 9" id="KW-0479">Metal-binding</keyword>
<reference evidence="12 13" key="1">
    <citation type="submission" date="2022-12" db="EMBL/GenBank/DDBJ databases">
        <title>Two new species, Stenotrophomonas aracearum and Stenotrophomonas oahuensis, isolated from Anthurium (Araceae family) in Hawaii.</title>
        <authorList>
            <person name="Chunag S.C."/>
            <person name="Dobhal S."/>
            <person name="Alvarez A."/>
            <person name="Arif M."/>
        </authorList>
    </citation>
    <scope>NUCLEOTIDE SEQUENCE [LARGE SCALE GENOMIC DNA]</scope>
    <source>
        <strain evidence="12 13">A5588</strain>
    </source>
</reference>
<organism evidence="12 13">
    <name type="scientific">Stenotrophomonas aracearum</name>
    <dbReference type="NCBI Taxonomy" id="3003272"/>
    <lineage>
        <taxon>Bacteria</taxon>
        <taxon>Pseudomonadati</taxon>
        <taxon>Pseudomonadota</taxon>
        <taxon>Gammaproteobacteria</taxon>
        <taxon>Lysobacterales</taxon>
        <taxon>Lysobacteraceae</taxon>
        <taxon>Stenotrophomonas</taxon>
    </lineage>
</organism>
<dbReference type="Proteomes" id="UP001305421">
    <property type="component" value="Chromosome"/>
</dbReference>
<evidence type="ECO:0000256" key="3">
    <source>
        <dbReference type="ARBA" id="ARBA00022723"/>
    </source>
</evidence>
<comment type="similarity">
    <text evidence="9 10">Belongs to the peptidase M15D family.</text>
</comment>
<evidence type="ECO:0000313" key="12">
    <source>
        <dbReference type="EMBL" id="WNH49164.1"/>
    </source>
</evidence>
<comment type="function">
    <text evidence="9 10">Catalyzes hydrolysis of the D-alanyl-D-alanine dipeptide.</text>
</comment>
<proteinExistence type="inferred from homology"/>
<evidence type="ECO:0000256" key="4">
    <source>
        <dbReference type="ARBA" id="ARBA00022801"/>
    </source>
</evidence>
<evidence type="ECO:0000256" key="10">
    <source>
        <dbReference type="PIRNR" id="PIRNR026671"/>
    </source>
</evidence>
<dbReference type="InterPro" id="IPR000755">
    <property type="entry name" value="A_A_dipeptidase"/>
</dbReference>
<comment type="catalytic activity">
    <reaction evidence="1 9 10">
        <text>D-alanyl-D-alanine + H2O = 2 D-alanine</text>
        <dbReference type="Rhea" id="RHEA:20661"/>
        <dbReference type="ChEBI" id="CHEBI:15377"/>
        <dbReference type="ChEBI" id="CHEBI:57416"/>
        <dbReference type="ChEBI" id="CHEBI:57822"/>
        <dbReference type="EC" id="3.4.13.22"/>
    </reaction>
</comment>
<keyword evidence="11" id="KW-0732">Signal</keyword>
<dbReference type="Gene3D" id="3.30.1380.10">
    <property type="match status" value="1"/>
</dbReference>
<keyword evidence="8 10" id="KW-0961">Cell wall biogenesis/degradation</keyword>
<dbReference type="PANTHER" id="PTHR43126:SF1">
    <property type="entry name" value="D-ALANYL-D-ALANINE DIPEPTIDASE"/>
    <property type="match status" value="1"/>
</dbReference>
<feature type="site" description="Transition state stabilizer" evidence="9">
    <location>
        <position position="110"/>
    </location>
</feature>
<evidence type="ECO:0000313" key="13">
    <source>
        <dbReference type="Proteomes" id="UP001305421"/>
    </source>
</evidence>
<keyword evidence="2 9" id="KW-0645">Protease</keyword>
<dbReference type="RefSeq" id="WP_311183639.1">
    <property type="nucleotide sequence ID" value="NZ_CP115543.1"/>
</dbReference>
<evidence type="ECO:0000256" key="8">
    <source>
        <dbReference type="ARBA" id="ARBA00023316"/>
    </source>
</evidence>
<name>A0ABY9YE64_9GAMM</name>
<feature type="binding site" evidence="9">
    <location>
        <position position="161"/>
    </location>
    <ligand>
        <name>Zn(2+)</name>
        <dbReference type="ChEBI" id="CHEBI:29105"/>
        <note>catalytic</note>
    </ligand>
</feature>
<keyword evidence="4 9" id="KW-0378">Hydrolase</keyword>
<dbReference type="HAMAP" id="MF_01924">
    <property type="entry name" value="A_A_dipeptidase"/>
    <property type="match status" value="1"/>
</dbReference>
<evidence type="ECO:0000256" key="6">
    <source>
        <dbReference type="ARBA" id="ARBA00022997"/>
    </source>
</evidence>
<evidence type="ECO:0000256" key="9">
    <source>
        <dbReference type="HAMAP-Rule" id="MF_01924"/>
    </source>
</evidence>
<evidence type="ECO:0000256" key="5">
    <source>
        <dbReference type="ARBA" id="ARBA00022833"/>
    </source>
</evidence>
<feature type="binding site" evidence="9">
    <location>
        <position position="224"/>
    </location>
    <ligand>
        <name>Zn(2+)</name>
        <dbReference type="ChEBI" id="CHEBI:29105"/>
        <note>catalytic</note>
    </ligand>
</feature>
<keyword evidence="6 9" id="KW-0224">Dipeptidase</keyword>
<feature type="binding site" evidence="9">
    <location>
        <position position="154"/>
    </location>
    <ligand>
        <name>Zn(2+)</name>
        <dbReference type="ChEBI" id="CHEBI:29105"/>
        <note>catalytic</note>
    </ligand>
</feature>
<evidence type="ECO:0000256" key="2">
    <source>
        <dbReference type="ARBA" id="ARBA00022670"/>
    </source>
</evidence>
<accession>A0ABY9YE64</accession>
<keyword evidence="5 9" id="KW-0862">Zinc</keyword>
<protein>
    <recommendedName>
        <fullName evidence="9 10">D-alanyl-D-alanine dipeptidase</fullName>
        <shortName evidence="9 10">D-Ala-D-Ala dipeptidase</shortName>
        <ecNumber evidence="9 10">3.4.13.22</ecNumber>
    </recommendedName>
</protein>
<dbReference type="PIRSF" id="PIRSF026671">
    <property type="entry name" value="AA_dipeptidase"/>
    <property type="match status" value="1"/>
</dbReference>
<keyword evidence="7 9" id="KW-0482">Metalloprotease</keyword>
<comment type="cofactor">
    <cofactor evidence="9">
        <name>Zn(2+)</name>
        <dbReference type="ChEBI" id="CHEBI:29105"/>
    </cofactor>
    <text evidence="9">Binds 1 zinc ion per subunit.</text>
</comment>
<dbReference type="EMBL" id="CP115543">
    <property type="protein sequence ID" value="WNH49164.1"/>
    <property type="molecule type" value="Genomic_DNA"/>
</dbReference>
<evidence type="ECO:0000256" key="1">
    <source>
        <dbReference type="ARBA" id="ARBA00001362"/>
    </source>
</evidence>
<evidence type="ECO:0000256" key="7">
    <source>
        <dbReference type="ARBA" id="ARBA00023049"/>
    </source>
</evidence>
<keyword evidence="13" id="KW-1185">Reference proteome</keyword>
<feature type="signal peptide" evidence="11">
    <location>
        <begin position="1"/>
        <end position="28"/>
    </location>
</feature>
<feature type="active site" description="Proton donor/acceptor" evidence="9">
    <location>
        <position position="221"/>
    </location>
</feature>